<dbReference type="Gene3D" id="2.40.50.1020">
    <property type="entry name" value="LytTr DNA-binding domain"/>
    <property type="match status" value="1"/>
</dbReference>
<proteinExistence type="predicted"/>
<evidence type="ECO:0000313" key="6">
    <source>
        <dbReference type="Proteomes" id="UP001139971"/>
    </source>
</evidence>
<dbReference type="RefSeq" id="WP_263544687.1">
    <property type="nucleotide sequence ID" value="NZ_JAOVZO020000015.1"/>
</dbReference>
<feature type="transmembrane region" description="Helical" evidence="3">
    <location>
        <begin position="98"/>
        <end position="119"/>
    </location>
</feature>
<dbReference type="InterPro" id="IPR046947">
    <property type="entry name" value="LytR-like"/>
</dbReference>
<keyword evidence="3" id="KW-0812">Transmembrane</keyword>
<comment type="caution">
    <text evidence="5">The sequence shown here is derived from an EMBL/GenBank/DDBJ whole genome shotgun (WGS) entry which is preliminary data.</text>
</comment>
<gene>
    <name evidence="5" type="ORF">OD750_010620</name>
</gene>
<feature type="domain" description="HTH LytTR-type" evidence="4">
    <location>
        <begin position="196"/>
        <end position="293"/>
    </location>
</feature>
<keyword evidence="6" id="KW-1185">Reference proteome</keyword>
<evidence type="ECO:0000313" key="5">
    <source>
        <dbReference type="EMBL" id="MDC8012997.1"/>
    </source>
</evidence>
<dbReference type="EMBL" id="JAOVZO020000015">
    <property type="protein sequence ID" value="MDC8012997.1"/>
    <property type="molecule type" value="Genomic_DNA"/>
</dbReference>
<dbReference type="Proteomes" id="UP001139971">
    <property type="component" value="Unassembled WGS sequence"/>
</dbReference>
<feature type="transmembrane region" description="Helical" evidence="3">
    <location>
        <begin position="27"/>
        <end position="44"/>
    </location>
</feature>
<feature type="transmembrane region" description="Helical" evidence="3">
    <location>
        <begin position="131"/>
        <end position="150"/>
    </location>
</feature>
<feature type="region of interest" description="Disordered" evidence="2">
    <location>
        <begin position="295"/>
        <end position="316"/>
    </location>
</feature>
<evidence type="ECO:0000256" key="1">
    <source>
        <dbReference type="ARBA" id="ARBA00023012"/>
    </source>
</evidence>
<dbReference type="Pfam" id="PF04397">
    <property type="entry name" value="LytTR"/>
    <property type="match status" value="1"/>
</dbReference>
<name>A0A9X3YIR7_9GAMM</name>
<evidence type="ECO:0000256" key="2">
    <source>
        <dbReference type="SAM" id="MobiDB-lite"/>
    </source>
</evidence>
<keyword evidence="5" id="KW-0238">DNA-binding</keyword>
<protein>
    <submittedName>
        <fullName evidence="5">LytTR family DNA-binding domain-containing protein</fullName>
    </submittedName>
</protein>
<feature type="transmembrane region" description="Helical" evidence="3">
    <location>
        <begin position="56"/>
        <end position="78"/>
    </location>
</feature>
<keyword evidence="1" id="KW-0902">Two-component regulatory system</keyword>
<dbReference type="GO" id="GO:0003677">
    <property type="term" value="F:DNA binding"/>
    <property type="evidence" value="ECO:0007669"/>
    <property type="project" value="UniProtKB-KW"/>
</dbReference>
<accession>A0A9X3YIR7</accession>
<dbReference type="InterPro" id="IPR007492">
    <property type="entry name" value="LytTR_DNA-bd_dom"/>
</dbReference>
<sequence>MANGIGDRLRAWLARPYPLWRGPWPETRFAVAATALVTAIVYVARPFGLASVPDPAAALLIGELGGTCLAVSLVLRVAVPALLARRWDESRWTVGRQVVWEVVEVVVVAGALMAVLAWNGHIEINATRARAFVAITGLCAVAPVVVRTLLIERWLRRRNEVRAAQFVDAQAPPQIDVPVEAPPARLVRARDGAVELAPDELRYVRAEENYVDVVFVRDGERSHRLLRVALSGVERQFNDGSVVRCHRSYLVALAAIAGVRGNAQGFRLALRDLAETVPVSRSRAQTVLGLIERTVAEASATTPSEPPASDDAPTPP</sequence>
<keyword evidence="3" id="KW-0472">Membrane</keyword>
<dbReference type="PANTHER" id="PTHR37299">
    <property type="entry name" value="TRANSCRIPTIONAL REGULATOR-RELATED"/>
    <property type="match status" value="1"/>
</dbReference>
<dbReference type="PROSITE" id="PS50930">
    <property type="entry name" value="HTH_LYTTR"/>
    <property type="match status" value="1"/>
</dbReference>
<reference evidence="5" key="1">
    <citation type="submission" date="2023-02" db="EMBL/GenBank/DDBJ databases">
        <title>Tahibacter soli sp. nov. isolated from soil.</title>
        <authorList>
            <person name="Baek J.H."/>
            <person name="Lee J.K."/>
            <person name="Choi D.G."/>
            <person name="Jeon C.O."/>
        </authorList>
    </citation>
    <scope>NUCLEOTIDE SEQUENCE</scope>
    <source>
        <strain evidence="5">BL</strain>
    </source>
</reference>
<dbReference type="GO" id="GO:0000156">
    <property type="term" value="F:phosphorelay response regulator activity"/>
    <property type="evidence" value="ECO:0007669"/>
    <property type="project" value="InterPro"/>
</dbReference>
<organism evidence="5 6">
    <name type="scientific">Tahibacter soli</name>
    <dbReference type="NCBI Taxonomy" id="2983605"/>
    <lineage>
        <taxon>Bacteria</taxon>
        <taxon>Pseudomonadati</taxon>
        <taxon>Pseudomonadota</taxon>
        <taxon>Gammaproteobacteria</taxon>
        <taxon>Lysobacterales</taxon>
        <taxon>Rhodanobacteraceae</taxon>
        <taxon>Tahibacter</taxon>
    </lineage>
</organism>
<evidence type="ECO:0000259" key="4">
    <source>
        <dbReference type="PROSITE" id="PS50930"/>
    </source>
</evidence>
<keyword evidence="3" id="KW-1133">Transmembrane helix</keyword>
<dbReference type="SMART" id="SM00850">
    <property type="entry name" value="LytTR"/>
    <property type="match status" value="1"/>
</dbReference>
<evidence type="ECO:0000256" key="3">
    <source>
        <dbReference type="SAM" id="Phobius"/>
    </source>
</evidence>
<dbReference type="AlphaFoldDB" id="A0A9X3YIR7"/>
<dbReference type="PANTHER" id="PTHR37299:SF1">
    <property type="entry name" value="STAGE 0 SPORULATION PROTEIN A HOMOLOG"/>
    <property type="match status" value="1"/>
</dbReference>